<name>A0A2I0X1Z5_9ASPA</name>
<reference evidence="1 2" key="1">
    <citation type="journal article" date="2016" name="Sci. Rep.">
        <title>The Dendrobium catenatum Lindl. genome sequence provides insights into polysaccharide synthase, floral development and adaptive evolution.</title>
        <authorList>
            <person name="Zhang G.Q."/>
            <person name="Xu Q."/>
            <person name="Bian C."/>
            <person name="Tsai W.C."/>
            <person name="Yeh C.M."/>
            <person name="Liu K.W."/>
            <person name="Yoshida K."/>
            <person name="Zhang L.S."/>
            <person name="Chang S.B."/>
            <person name="Chen F."/>
            <person name="Shi Y."/>
            <person name="Su Y.Y."/>
            <person name="Zhang Y.Q."/>
            <person name="Chen L.J."/>
            <person name="Yin Y."/>
            <person name="Lin M."/>
            <person name="Huang H."/>
            <person name="Deng H."/>
            <person name="Wang Z.W."/>
            <person name="Zhu S.L."/>
            <person name="Zhao X."/>
            <person name="Deng C."/>
            <person name="Niu S.C."/>
            <person name="Huang J."/>
            <person name="Wang M."/>
            <person name="Liu G.H."/>
            <person name="Yang H.J."/>
            <person name="Xiao X.J."/>
            <person name="Hsiao Y.Y."/>
            <person name="Wu W.L."/>
            <person name="Chen Y.Y."/>
            <person name="Mitsuda N."/>
            <person name="Ohme-Takagi M."/>
            <person name="Luo Y.B."/>
            <person name="Van de Peer Y."/>
            <person name="Liu Z.J."/>
        </authorList>
    </citation>
    <scope>NUCLEOTIDE SEQUENCE [LARGE SCALE GENOMIC DNA]</scope>
    <source>
        <tissue evidence="1">The whole plant</tissue>
    </source>
</reference>
<dbReference type="Proteomes" id="UP000233837">
    <property type="component" value="Unassembled WGS sequence"/>
</dbReference>
<sequence length="91" mass="10599">MFLQQLRNDGKYIVEMEDGDNGLLVFVKYESNDGLLDFLQIYIAISFGHYSFVEKVKFVTKKCAFVVNQSHNLMRLLTSISGFLRKKLKTR</sequence>
<evidence type="ECO:0000313" key="2">
    <source>
        <dbReference type="Proteomes" id="UP000233837"/>
    </source>
</evidence>
<keyword evidence="2" id="KW-1185">Reference proteome</keyword>
<dbReference type="EMBL" id="KZ502211">
    <property type="protein sequence ID" value="PKU81936.1"/>
    <property type="molecule type" value="Genomic_DNA"/>
</dbReference>
<gene>
    <name evidence="1" type="ORF">MA16_Dca003953</name>
</gene>
<evidence type="ECO:0000313" key="1">
    <source>
        <dbReference type="EMBL" id="PKU81936.1"/>
    </source>
</evidence>
<protein>
    <submittedName>
        <fullName evidence="1">Uncharacterized protein</fullName>
    </submittedName>
</protein>
<reference evidence="1 2" key="2">
    <citation type="journal article" date="2017" name="Nature">
        <title>The Apostasia genome and the evolution of orchids.</title>
        <authorList>
            <person name="Zhang G.Q."/>
            <person name="Liu K.W."/>
            <person name="Li Z."/>
            <person name="Lohaus R."/>
            <person name="Hsiao Y.Y."/>
            <person name="Niu S.C."/>
            <person name="Wang J.Y."/>
            <person name="Lin Y.C."/>
            <person name="Xu Q."/>
            <person name="Chen L.J."/>
            <person name="Yoshida K."/>
            <person name="Fujiwara S."/>
            <person name="Wang Z.W."/>
            <person name="Zhang Y.Q."/>
            <person name="Mitsuda N."/>
            <person name="Wang M."/>
            <person name="Liu G.H."/>
            <person name="Pecoraro L."/>
            <person name="Huang H.X."/>
            <person name="Xiao X.J."/>
            <person name="Lin M."/>
            <person name="Wu X.Y."/>
            <person name="Wu W.L."/>
            <person name="Chen Y.Y."/>
            <person name="Chang S.B."/>
            <person name="Sakamoto S."/>
            <person name="Ohme-Takagi M."/>
            <person name="Yagi M."/>
            <person name="Zeng S.J."/>
            <person name="Shen C.Y."/>
            <person name="Yeh C.M."/>
            <person name="Luo Y.B."/>
            <person name="Tsai W.C."/>
            <person name="Van de Peer Y."/>
            <person name="Liu Z.J."/>
        </authorList>
    </citation>
    <scope>NUCLEOTIDE SEQUENCE [LARGE SCALE GENOMIC DNA]</scope>
    <source>
        <tissue evidence="1">The whole plant</tissue>
    </source>
</reference>
<proteinExistence type="predicted"/>
<accession>A0A2I0X1Z5</accession>
<organism evidence="1 2">
    <name type="scientific">Dendrobium catenatum</name>
    <dbReference type="NCBI Taxonomy" id="906689"/>
    <lineage>
        <taxon>Eukaryota</taxon>
        <taxon>Viridiplantae</taxon>
        <taxon>Streptophyta</taxon>
        <taxon>Embryophyta</taxon>
        <taxon>Tracheophyta</taxon>
        <taxon>Spermatophyta</taxon>
        <taxon>Magnoliopsida</taxon>
        <taxon>Liliopsida</taxon>
        <taxon>Asparagales</taxon>
        <taxon>Orchidaceae</taxon>
        <taxon>Epidendroideae</taxon>
        <taxon>Malaxideae</taxon>
        <taxon>Dendrobiinae</taxon>
        <taxon>Dendrobium</taxon>
    </lineage>
</organism>
<dbReference type="AlphaFoldDB" id="A0A2I0X1Z5"/>